<keyword evidence="3" id="KW-1185">Reference proteome</keyword>
<dbReference type="GO" id="GO:0070819">
    <property type="term" value="F:menaquinone-dependent protoporphyrinogen oxidase activity"/>
    <property type="evidence" value="ECO:0007669"/>
    <property type="project" value="TreeGrafter"/>
</dbReference>
<dbReference type="RefSeq" id="WP_148808889.1">
    <property type="nucleotide sequence ID" value="NZ_CP042243.1"/>
</dbReference>
<name>A0A5C0SEL7_CRATE</name>
<dbReference type="OrthoDB" id="2146857at2"/>
<gene>
    <name evidence="2" type="ORF">FQB35_04785</name>
</gene>
<proteinExistence type="predicted"/>
<evidence type="ECO:0000313" key="3">
    <source>
        <dbReference type="Proteomes" id="UP000324646"/>
    </source>
</evidence>
<accession>A0A5C0SEL7</accession>
<protein>
    <submittedName>
        <fullName evidence="2">Flavodoxin</fullName>
    </submittedName>
</protein>
<dbReference type="PANTHER" id="PTHR38030">
    <property type="entry name" value="PROTOPORPHYRINOGEN IX DEHYDROGENASE [MENAQUINONE]"/>
    <property type="match status" value="1"/>
</dbReference>
<dbReference type="InterPro" id="IPR052200">
    <property type="entry name" value="Protoporphyrinogen_IX_DH"/>
</dbReference>
<organism evidence="2 3">
    <name type="scientific">Crassaminicella thermophila</name>
    <dbReference type="NCBI Taxonomy" id="2599308"/>
    <lineage>
        <taxon>Bacteria</taxon>
        <taxon>Bacillati</taxon>
        <taxon>Bacillota</taxon>
        <taxon>Clostridia</taxon>
        <taxon>Eubacteriales</taxon>
        <taxon>Clostridiaceae</taxon>
        <taxon>Crassaminicella</taxon>
    </lineage>
</organism>
<dbReference type="PANTHER" id="PTHR38030:SF2">
    <property type="entry name" value="PROTOPORPHYRINOGEN IX DEHYDROGENASE [QUINONE]"/>
    <property type="match status" value="1"/>
</dbReference>
<dbReference type="Gene3D" id="3.40.50.360">
    <property type="match status" value="1"/>
</dbReference>
<dbReference type="EMBL" id="CP042243">
    <property type="protein sequence ID" value="QEK11734.1"/>
    <property type="molecule type" value="Genomic_DNA"/>
</dbReference>
<dbReference type="GO" id="GO:0010181">
    <property type="term" value="F:FMN binding"/>
    <property type="evidence" value="ECO:0007669"/>
    <property type="project" value="TreeGrafter"/>
</dbReference>
<dbReference type="KEGG" id="crs:FQB35_04785"/>
<feature type="domain" description="Flavodoxin" evidence="1">
    <location>
        <begin position="4"/>
        <end position="139"/>
    </location>
</feature>
<dbReference type="GO" id="GO:0006783">
    <property type="term" value="P:heme biosynthetic process"/>
    <property type="evidence" value="ECO:0007669"/>
    <property type="project" value="TreeGrafter"/>
</dbReference>
<dbReference type="InterPro" id="IPR029039">
    <property type="entry name" value="Flavoprotein-like_sf"/>
</dbReference>
<dbReference type="InterPro" id="IPR026816">
    <property type="entry name" value="Flavodoxin_dom"/>
</dbReference>
<dbReference type="AlphaFoldDB" id="A0A5C0SEL7"/>
<dbReference type="SUPFAM" id="SSF52218">
    <property type="entry name" value="Flavoproteins"/>
    <property type="match status" value="1"/>
</dbReference>
<evidence type="ECO:0000259" key="1">
    <source>
        <dbReference type="Pfam" id="PF12724"/>
    </source>
</evidence>
<sequence length="176" mass="20269">MKTIVIYKSKSGFVKKYAEWIAEELSADIFEAKHLSIDKLLNYDTIIYGGGLYAVGINGIKIITKNFSKLKNKNIVVFACGASPFKEEILNEIKNNNFNPQQQNHISLFYMRGGFDYNKLNLIDKVIMQLLKFHLKRKSNLTPAEKGMLSAYTNPVDFTRKKNIEKLIEYVNSIKY</sequence>
<dbReference type="Pfam" id="PF12724">
    <property type="entry name" value="Flavodoxin_5"/>
    <property type="match status" value="1"/>
</dbReference>
<dbReference type="Proteomes" id="UP000324646">
    <property type="component" value="Chromosome"/>
</dbReference>
<reference evidence="2 3" key="1">
    <citation type="submission" date="2019-07" db="EMBL/GenBank/DDBJ databases">
        <title>Complete genome of Crassaminicella thermophila SY095.</title>
        <authorList>
            <person name="Li X."/>
        </authorList>
    </citation>
    <scope>NUCLEOTIDE SEQUENCE [LARGE SCALE GENOMIC DNA]</scope>
    <source>
        <strain evidence="2 3">SY095</strain>
    </source>
</reference>
<evidence type="ECO:0000313" key="2">
    <source>
        <dbReference type="EMBL" id="QEK11734.1"/>
    </source>
</evidence>